<evidence type="ECO:0000313" key="1">
    <source>
        <dbReference type="EMBL" id="MBS3021716.1"/>
    </source>
</evidence>
<gene>
    <name evidence="1" type="ORF">DJFAAGMI_04491</name>
</gene>
<comment type="caution">
    <text evidence="1">The sequence shown here is derived from an EMBL/GenBank/DDBJ whole genome shotgun (WGS) entry which is preliminary data.</text>
</comment>
<dbReference type="EMBL" id="JAANES010000007">
    <property type="protein sequence ID" value="MBS3021716.1"/>
    <property type="molecule type" value="Genomic_DNA"/>
</dbReference>
<proteinExistence type="predicted"/>
<accession>A0ABS5LZM0</accession>
<protein>
    <submittedName>
        <fullName evidence="1">Uncharacterized protein</fullName>
    </submittedName>
</protein>
<keyword evidence="2" id="KW-1185">Reference proteome</keyword>
<evidence type="ECO:0000313" key="2">
    <source>
        <dbReference type="Proteomes" id="UP001647436"/>
    </source>
</evidence>
<sequence>MSDASMFAEQGIPDLMGSATVAAEATLRGQWKRRQEGDELLRRMARKPGPQAHDSENVGGQKQVDLVQRKALASVECFGPKH</sequence>
<dbReference type="RefSeq" id="WP_211459362.1">
    <property type="nucleotide sequence ID" value="NZ_JAANES010000007.1"/>
</dbReference>
<reference evidence="1 2" key="1">
    <citation type="submission" date="2020-03" db="EMBL/GenBank/DDBJ databases">
        <title>The role of nitrogen metabolism on polyethylene biodegradation.</title>
        <authorList>
            <person name="Peixoto J."/>
            <person name="Vizzotto C.S."/>
            <person name="Ramos A."/>
            <person name="Alves G."/>
            <person name="Steindorff A."/>
            <person name="Kruger R."/>
        </authorList>
    </citation>
    <scope>NUCLEOTIDE SEQUENCE [LARGE SCALE GENOMIC DNA]</scope>
    <source>
        <strain evidence="1 2">PE63</strain>
    </source>
</reference>
<name>A0ABS5LZM0_9BURK</name>
<organism evidence="1 2">
    <name type="scientific">Comamonas brasiliensis</name>
    <dbReference type="NCBI Taxonomy" id="1812482"/>
    <lineage>
        <taxon>Bacteria</taxon>
        <taxon>Pseudomonadati</taxon>
        <taxon>Pseudomonadota</taxon>
        <taxon>Betaproteobacteria</taxon>
        <taxon>Burkholderiales</taxon>
        <taxon>Comamonadaceae</taxon>
        <taxon>Comamonas</taxon>
    </lineage>
</organism>
<dbReference type="Proteomes" id="UP001647436">
    <property type="component" value="Unassembled WGS sequence"/>
</dbReference>